<feature type="region of interest" description="Disordered" evidence="1">
    <location>
        <begin position="536"/>
        <end position="587"/>
    </location>
</feature>
<keyword evidence="3" id="KW-1185">Reference proteome</keyword>
<dbReference type="AlphaFoldDB" id="A0A9P6W331"/>
<feature type="compositionally biased region" description="Basic residues" evidence="1">
    <location>
        <begin position="496"/>
        <end position="505"/>
    </location>
</feature>
<accession>A0A9P6W331</accession>
<protein>
    <submittedName>
        <fullName evidence="2">Uncharacterized protein</fullName>
    </submittedName>
</protein>
<feature type="compositionally biased region" description="Low complexity" evidence="1">
    <location>
        <begin position="168"/>
        <end position="192"/>
    </location>
</feature>
<reference evidence="2 3" key="1">
    <citation type="submission" date="2020-11" db="EMBL/GenBank/DDBJ databases">
        <title>Kefir isolates.</title>
        <authorList>
            <person name="Marcisauskas S."/>
            <person name="Kim Y."/>
            <person name="Blasche S."/>
        </authorList>
    </citation>
    <scope>NUCLEOTIDE SEQUENCE [LARGE SCALE GENOMIC DNA]</scope>
    <source>
        <strain evidence="2 3">KR</strain>
    </source>
</reference>
<evidence type="ECO:0000313" key="2">
    <source>
        <dbReference type="EMBL" id="KAG0661266.1"/>
    </source>
</evidence>
<dbReference type="Proteomes" id="UP000777482">
    <property type="component" value="Unassembled WGS sequence"/>
</dbReference>
<feature type="compositionally biased region" description="Polar residues" evidence="1">
    <location>
        <begin position="546"/>
        <end position="564"/>
    </location>
</feature>
<evidence type="ECO:0000256" key="1">
    <source>
        <dbReference type="SAM" id="MobiDB-lite"/>
    </source>
</evidence>
<feature type="compositionally biased region" description="Basic and acidic residues" evidence="1">
    <location>
        <begin position="506"/>
        <end position="515"/>
    </location>
</feature>
<dbReference type="EMBL" id="PUHQ01000036">
    <property type="protein sequence ID" value="KAG0661266.1"/>
    <property type="molecule type" value="Genomic_DNA"/>
</dbReference>
<feature type="region of interest" description="Disordered" evidence="1">
    <location>
        <begin position="490"/>
        <end position="520"/>
    </location>
</feature>
<gene>
    <name evidence="2" type="ORF">C6P46_004037</name>
</gene>
<feature type="region of interest" description="Disordered" evidence="1">
    <location>
        <begin position="58"/>
        <end position="219"/>
    </location>
</feature>
<comment type="caution">
    <text evidence="2">The sequence shown here is derived from an EMBL/GenBank/DDBJ whole genome shotgun (WGS) entry which is preliminary data.</text>
</comment>
<name>A0A9P6W331_RHOMI</name>
<feature type="compositionally biased region" description="Low complexity" evidence="1">
    <location>
        <begin position="99"/>
        <end position="114"/>
    </location>
</feature>
<evidence type="ECO:0000313" key="3">
    <source>
        <dbReference type="Proteomes" id="UP000777482"/>
    </source>
</evidence>
<organism evidence="2 3">
    <name type="scientific">Rhodotorula mucilaginosa</name>
    <name type="common">Yeast</name>
    <name type="synonym">Rhodotorula rubra</name>
    <dbReference type="NCBI Taxonomy" id="5537"/>
    <lineage>
        <taxon>Eukaryota</taxon>
        <taxon>Fungi</taxon>
        <taxon>Dikarya</taxon>
        <taxon>Basidiomycota</taxon>
        <taxon>Pucciniomycotina</taxon>
        <taxon>Microbotryomycetes</taxon>
        <taxon>Sporidiobolales</taxon>
        <taxon>Sporidiobolaceae</taxon>
        <taxon>Rhodotorula</taxon>
    </lineage>
</organism>
<proteinExistence type="predicted"/>
<dbReference type="OrthoDB" id="10546282at2759"/>
<sequence length="615" mass="67050">MDRVLTAASIPFFPLTFKSRLDHACALIRRLRALLFEEAKKSTSTAALHRKRNVAAAEVVLSSPSSDEDKPAKKKNKVAIGEDEDDHKEGKKGNQPIRVTAGEATAAKAKAAAPARKKRKVEASSGGDMYNEDVPASSSEGEYDDDNEERKKTSNASRRRRPLPPPSAKRSTATAASKAKASTSRAAPSASKGKATKPVKKEALDDDKEGEEEAKAKPKWHIDDAGTICKKAEWTSRSYAKEYTKVQVPEDILSKIQAPCSNLTYSDTAVVEMLFRDPDHLVEWNCFLTEPLDSIKHLNIWKIVNRKSMLSHTGPALYAFGEKPGEAINGVVTHKYKGREFKDGPEGVVYAPPEQIKQTSLYTLESKNISAYGGLVEMGGYNVNLLDRQTYREVVSRKELEIGIVKTLDLLAPKNPKTGTRKVEKCLPAALQPNNKEVFKEWDRLREASGLPLAMGSFAQVFQGGVRKGTMVRVEGVPSDLWRTRVYPPKLANPKRYGKKSKARRAKEAADRDPYGMDINIPSAARASKCAAASKARLADAGPRHSASNSPHLSNSQTVATPTNADGRDQQGDAAVAEGGSATRANTRVTLLHPRYYGTLKGKKNKAGANTSAGF</sequence>